<comment type="similarity">
    <text evidence="7">Belongs to the binding-protein-dependent transport system permease family.</text>
</comment>
<reference evidence="9 10" key="1">
    <citation type="submission" date="2020-11" db="EMBL/GenBank/DDBJ databases">
        <title>Description of Pontivivens ytuae sp. nov. isolated from deep sea sediment of Mariana Trench.</title>
        <authorList>
            <person name="Wang Z."/>
            <person name="Sun Q.-L."/>
            <person name="Xu X.-D."/>
            <person name="Tang Y.-Z."/>
            <person name="Zhang J."/>
        </authorList>
    </citation>
    <scope>NUCLEOTIDE SEQUENCE [LARGE SCALE GENOMIC DNA]</scope>
    <source>
        <strain evidence="9 10">MT2928</strain>
    </source>
</reference>
<dbReference type="PANTHER" id="PTHR30151:SF0">
    <property type="entry name" value="ABC TRANSPORTER PERMEASE PROTEIN MJ0413-RELATED"/>
    <property type="match status" value="1"/>
</dbReference>
<dbReference type="GO" id="GO:0005886">
    <property type="term" value="C:plasma membrane"/>
    <property type="evidence" value="ECO:0007669"/>
    <property type="project" value="UniProtKB-SubCell"/>
</dbReference>
<evidence type="ECO:0000256" key="7">
    <source>
        <dbReference type="RuleBase" id="RU363032"/>
    </source>
</evidence>
<keyword evidence="4 7" id="KW-0812">Transmembrane</keyword>
<keyword evidence="5 7" id="KW-1133">Transmembrane helix</keyword>
<dbReference type="PROSITE" id="PS50928">
    <property type="entry name" value="ABC_TM1"/>
    <property type="match status" value="1"/>
</dbReference>
<organism evidence="9 10">
    <name type="scientific">Pontivivens ytuae</name>
    <dbReference type="NCBI Taxonomy" id="2789856"/>
    <lineage>
        <taxon>Bacteria</taxon>
        <taxon>Pseudomonadati</taxon>
        <taxon>Pseudomonadota</taxon>
        <taxon>Alphaproteobacteria</taxon>
        <taxon>Rhodobacterales</taxon>
        <taxon>Paracoccaceae</taxon>
        <taxon>Pontivivens</taxon>
    </lineage>
</organism>
<comment type="subcellular location">
    <subcellularLocation>
        <location evidence="1 7">Cell membrane</location>
        <topology evidence="1 7">Multi-pass membrane protein</topology>
    </subcellularLocation>
</comment>
<feature type="domain" description="ABC transmembrane type-1" evidence="8">
    <location>
        <begin position="64"/>
        <end position="244"/>
    </location>
</feature>
<feature type="transmembrane region" description="Helical" evidence="7">
    <location>
        <begin position="71"/>
        <end position="92"/>
    </location>
</feature>
<proteinExistence type="inferred from homology"/>
<accession>A0A7S9QCN6</accession>
<keyword evidence="2 7" id="KW-0813">Transport</keyword>
<dbReference type="KEGG" id="poz:I0K15_20465"/>
<evidence type="ECO:0000256" key="3">
    <source>
        <dbReference type="ARBA" id="ARBA00022475"/>
    </source>
</evidence>
<dbReference type="GO" id="GO:0055085">
    <property type="term" value="P:transmembrane transport"/>
    <property type="evidence" value="ECO:0007669"/>
    <property type="project" value="InterPro"/>
</dbReference>
<evidence type="ECO:0000256" key="6">
    <source>
        <dbReference type="ARBA" id="ARBA00023136"/>
    </source>
</evidence>
<dbReference type="RefSeq" id="WP_196103322.1">
    <property type="nucleotide sequence ID" value="NZ_CP064942.1"/>
</dbReference>
<evidence type="ECO:0000256" key="5">
    <source>
        <dbReference type="ARBA" id="ARBA00022989"/>
    </source>
</evidence>
<sequence>MRQEHGPLWPWSVAGLVLFFGVWQGVVSAGLVSNFVLPSPIEVIDRTITLMGRPFAGFTLQEHLLSSFGRFMGGFALAAIIGVPLGLMMGRFRLLEDIITPLFEGYRYVAPLAWVPFAALWFGTGIGGPIMVIFTGAFAPCVINAYRGARLVDMHLIEAAQTHGASEFRIAREVLLPGALPSITAGLRIAAGLGWQSLIGAELIVVSSGIGYVMVQGQSNLSPSTVMTAMLVIGLTGLAIDYALRFVEARVRAKWEGA</sequence>
<feature type="transmembrane region" description="Helical" evidence="7">
    <location>
        <begin position="112"/>
        <end position="145"/>
    </location>
</feature>
<keyword evidence="3" id="KW-1003">Cell membrane</keyword>
<gene>
    <name evidence="9" type="ORF">I0K15_20465</name>
</gene>
<dbReference type="EMBL" id="CP064942">
    <property type="protein sequence ID" value="QPH54113.1"/>
    <property type="molecule type" value="Genomic_DNA"/>
</dbReference>
<evidence type="ECO:0000256" key="2">
    <source>
        <dbReference type="ARBA" id="ARBA00022448"/>
    </source>
</evidence>
<dbReference type="SUPFAM" id="SSF161098">
    <property type="entry name" value="MetI-like"/>
    <property type="match status" value="1"/>
</dbReference>
<dbReference type="InterPro" id="IPR000515">
    <property type="entry name" value="MetI-like"/>
</dbReference>
<feature type="transmembrane region" description="Helical" evidence="7">
    <location>
        <begin position="12"/>
        <end position="37"/>
    </location>
</feature>
<dbReference type="AlphaFoldDB" id="A0A7S9QCN6"/>
<protein>
    <submittedName>
        <fullName evidence="9">ABC transporter permease</fullName>
    </submittedName>
</protein>
<evidence type="ECO:0000313" key="9">
    <source>
        <dbReference type="EMBL" id="QPH54113.1"/>
    </source>
</evidence>
<evidence type="ECO:0000256" key="1">
    <source>
        <dbReference type="ARBA" id="ARBA00004651"/>
    </source>
</evidence>
<keyword evidence="6 7" id="KW-0472">Membrane</keyword>
<dbReference type="InterPro" id="IPR035906">
    <property type="entry name" value="MetI-like_sf"/>
</dbReference>
<dbReference type="Proteomes" id="UP000594800">
    <property type="component" value="Chromosome"/>
</dbReference>
<dbReference type="Gene3D" id="1.10.3720.10">
    <property type="entry name" value="MetI-like"/>
    <property type="match status" value="1"/>
</dbReference>
<evidence type="ECO:0000256" key="4">
    <source>
        <dbReference type="ARBA" id="ARBA00022692"/>
    </source>
</evidence>
<name>A0A7S9QCN6_9RHOB</name>
<feature type="transmembrane region" description="Helical" evidence="7">
    <location>
        <begin position="226"/>
        <end position="244"/>
    </location>
</feature>
<feature type="transmembrane region" description="Helical" evidence="7">
    <location>
        <begin position="193"/>
        <end position="214"/>
    </location>
</feature>
<evidence type="ECO:0000313" key="10">
    <source>
        <dbReference type="Proteomes" id="UP000594800"/>
    </source>
</evidence>
<dbReference type="CDD" id="cd06261">
    <property type="entry name" value="TM_PBP2"/>
    <property type="match status" value="1"/>
</dbReference>
<evidence type="ECO:0000259" key="8">
    <source>
        <dbReference type="PROSITE" id="PS50928"/>
    </source>
</evidence>
<dbReference type="PANTHER" id="PTHR30151">
    <property type="entry name" value="ALKANE SULFONATE ABC TRANSPORTER-RELATED, MEMBRANE SUBUNIT"/>
    <property type="match status" value="1"/>
</dbReference>
<keyword evidence="10" id="KW-1185">Reference proteome</keyword>
<dbReference type="Pfam" id="PF00528">
    <property type="entry name" value="BPD_transp_1"/>
    <property type="match status" value="1"/>
</dbReference>